<dbReference type="InterPro" id="IPR005864">
    <property type="entry name" value="ATP_synth_F0_bsu_bac"/>
</dbReference>
<evidence type="ECO:0000313" key="15">
    <source>
        <dbReference type="EMBL" id="MQW39350.1"/>
    </source>
</evidence>
<comment type="subcellular location">
    <subcellularLocation>
        <location evidence="13">Cell membrane</location>
        <topology evidence="13">Single-pass membrane protein</topology>
    </subcellularLocation>
    <subcellularLocation>
        <location evidence="12">Endomembrane system</location>
        <topology evidence="12">Single-pass membrane protein</topology>
    </subcellularLocation>
</comment>
<evidence type="ECO:0000256" key="3">
    <source>
        <dbReference type="ARBA" id="ARBA00022475"/>
    </source>
</evidence>
<dbReference type="EMBL" id="WITJ01000006">
    <property type="protein sequence ID" value="MQW39350.1"/>
    <property type="molecule type" value="Genomic_DNA"/>
</dbReference>
<evidence type="ECO:0000256" key="6">
    <source>
        <dbReference type="ARBA" id="ARBA00022781"/>
    </source>
</evidence>
<dbReference type="GO" id="GO:0005886">
    <property type="term" value="C:plasma membrane"/>
    <property type="evidence" value="ECO:0007669"/>
    <property type="project" value="UniProtKB-SubCell"/>
</dbReference>
<comment type="similarity">
    <text evidence="1 13 14">Belongs to the ATPase B chain family.</text>
</comment>
<dbReference type="RefSeq" id="WP_343030318.1">
    <property type="nucleotide sequence ID" value="NZ_CAXYUY010000025.1"/>
</dbReference>
<dbReference type="InterPro" id="IPR002146">
    <property type="entry name" value="ATP_synth_b/b'su_bac/chlpt"/>
</dbReference>
<keyword evidence="10 13" id="KW-0066">ATP synthesis</keyword>
<dbReference type="HAMAP" id="MF_01398">
    <property type="entry name" value="ATP_synth_b_bprime"/>
    <property type="match status" value="1"/>
</dbReference>
<reference evidence="15 16" key="1">
    <citation type="submission" date="2019-10" db="EMBL/GenBank/DDBJ databases">
        <authorList>
            <person name="Dong K."/>
        </authorList>
    </citation>
    <scope>NUCLEOTIDE SEQUENCE [LARGE SCALE GENOMIC DNA]</scope>
    <source>
        <strain evidence="15 16">DSM 28960</strain>
    </source>
</reference>
<dbReference type="InterPro" id="IPR050059">
    <property type="entry name" value="ATP_synthase_B_chain"/>
</dbReference>
<keyword evidence="5 13" id="KW-0812">Transmembrane</keyword>
<evidence type="ECO:0000256" key="11">
    <source>
        <dbReference type="ARBA" id="ARBA00025198"/>
    </source>
</evidence>
<evidence type="ECO:0000256" key="8">
    <source>
        <dbReference type="ARBA" id="ARBA00023065"/>
    </source>
</evidence>
<dbReference type="NCBIfam" id="TIGR01144">
    <property type="entry name" value="ATP_synt_b"/>
    <property type="match status" value="1"/>
</dbReference>
<evidence type="ECO:0000256" key="5">
    <source>
        <dbReference type="ARBA" id="ARBA00022692"/>
    </source>
</evidence>
<dbReference type="GO" id="GO:0046961">
    <property type="term" value="F:proton-transporting ATPase activity, rotational mechanism"/>
    <property type="evidence" value="ECO:0007669"/>
    <property type="project" value="TreeGrafter"/>
</dbReference>
<evidence type="ECO:0000256" key="7">
    <source>
        <dbReference type="ARBA" id="ARBA00022989"/>
    </source>
</evidence>
<evidence type="ECO:0000256" key="12">
    <source>
        <dbReference type="ARBA" id="ARBA00037847"/>
    </source>
</evidence>
<dbReference type="Gene3D" id="1.20.5.620">
    <property type="entry name" value="F1F0 ATP synthase subunit B, membrane domain"/>
    <property type="match status" value="1"/>
</dbReference>
<keyword evidence="6 13" id="KW-0375">Hydrogen ion transport</keyword>
<gene>
    <name evidence="13 15" type="primary">atpF</name>
    <name evidence="15" type="ORF">GHI93_05275</name>
</gene>
<name>A0A7X1Z7Q5_9LACT</name>
<dbReference type="Pfam" id="PF00430">
    <property type="entry name" value="ATP-synt_B"/>
    <property type="match status" value="1"/>
</dbReference>
<keyword evidence="16" id="KW-1185">Reference proteome</keyword>
<dbReference type="SUPFAM" id="SSF81573">
    <property type="entry name" value="F1F0 ATP synthase subunit B, membrane domain"/>
    <property type="match status" value="1"/>
</dbReference>
<dbReference type="GO" id="GO:0012505">
    <property type="term" value="C:endomembrane system"/>
    <property type="evidence" value="ECO:0007669"/>
    <property type="project" value="UniProtKB-SubCell"/>
</dbReference>
<comment type="subunit">
    <text evidence="13">F-type ATPases have 2 components, F(1) - the catalytic core - and F(0) - the membrane proton channel. F(1) has five subunits: alpha(3), beta(3), gamma(1), delta(1), epsilon(1). F(0) has three main subunits: a(1), b(2) and c(10-14). The alpha and beta chains form an alternating ring which encloses part of the gamma chain. F(1) is attached to F(0) by a central stalk formed by the gamma and epsilon chains, while a peripheral stalk is formed by the delta and b chains.</text>
</comment>
<dbReference type="GO" id="GO:0045259">
    <property type="term" value="C:proton-transporting ATP synthase complex"/>
    <property type="evidence" value="ECO:0007669"/>
    <property type="project" value="UniProtKB-KW"/>
</dbReference>
<proteinExistence type="inferred from homology"/>
<dbReference type="AlphaFoldDB" id="A0A7X1Z7Q5"/>
<keyword evidence="4 13" id="KW-0138">CF(0)</keyword>
<dbReference type="PANTHER" id="PTHR33445:SF1">
    <property type="entry name" value="ATP SYNTHASE SUBUNIT B"/>
    <property type="match status" value="1"/>
</dbReference>
<keyword evidence="2 13" id="KW-0813">Transport</keyword>
<evidence type="ECO:0000256" key="1">
    <source>
        <dbReference type="ARBA" id="ARBA00005513"/>
    </source>
</evidence>
<keyword evidence="3 13" id="KW-1003">Cell membrane</keyword>
<evidence type="ECO:0000313" key="16">
    <source>
        <dbReference type="Proteomes" id="UP000439550"/>
    </source>
</evidence>
<protein>
    <recommendedName>
        <fullName evidence="13">ATP synthase subunit b</fullName>
    </recommendedName>
    <alternativeName>
        <fullName evidence="13">ATP synthase F(0) sector subunit b</fullName>
    </alternativeName>
    <alternativeName>
        <fullName evidence="13">ATPase subunit I</fullName>
    </alternativeName>
    <alternativeName>
        <fullName evidence="13">F-type ATPase subunit b</fullName>
        <shortName evidence="13">F-ATPase subunit b</shortName>
    </alternativeName>
</protein>
<evidence type="ECO:0000256" key="14">
    <source>
        <dbReference type="RuleBase" id="RU003848"/>
    </source>
</evidence>
<evidence type="ECO:0000256" key="2">
    <source>
        <dbReference type="ARBA" id="ARBA00022448"/>
    </source>
</evidence>
<keyword evidence="9 13" id="KW-0472">Membrane</keyword>
<dbReference type="PANTHER" id="PTHR33445">
    <property type="entry name" value="ATP SYNTHASE SUBUNIT B', CHLOROPLASTIC"/>
    <property type="match status" value="1"/>
</dbReference>
<comment type="function">
    <text evidence="13">Component of the F(0) channel, it forms part of the peripheral stalk, linking F(1) to F(0).</text>
</comment>
<comment type="caution">
    <text evidence="15">The sequence shown here is derived from an EMBL/GenBank/DDBJ whole genome shotgun (WGS) entry which is preliminary data.</text>
</comment>
<dbReference type="CDD" id="cd06503">
    <property type="entry name" value="ATP-synt_Fo_b"/>
    <property type="match status" value="1"/>
</dbReference>
<keyword evidence="7 13" id="KW-1133">Transmembrane helix</keyword>
<evidence type="ECO:0000256" key="13">
    <source>
        <dbReference type="HAMAP-Rule" id="MF_01398"/>
    </source>
</evidence>
<evidence type="ECO:0000256" key="10">
    <source>
        <dbReference type="ARBA" id="ARBA00023310"/>
    </source>
</evidence>
<dbReference type="InterPro" id="IPR028987">
    <property type="entry name" value="ATP_synth_B-like_membr_sf"/>
</dbReference>
<keyword evidence="8 13" id="KW-0406">Ion transport</keyword>
<accession>A0A7X1Z7Q5</accession>
<feature type="transmembrane region" description="Helical" evidence="13">
    <location>
        <begin position="12"/>
        <end position="35"/>
    </location>
</feature>
<dbReference type="GO" id="GO:0046933">
    <property type="term" value="F:proton-transporting ATP synthase activity, rotational mechanism"/>
    <property type="evidence" value="ECO:0007669"/>
    <property type="project" value="UniProtKB-UniRule"/>
</dbReference>
<evidence type="ECO:0000256" key="4">
    <source>
        <dbReference type="ARBA" id="ARBA00022547"/>
    </source>
</evidence>
<dbReference type="Proteomes" id="UP000439550">
    <property type="component" value="Unassembled WGS sequence"/>
</dbReference>
<comment type="function">
    <text evidence="11 13">F(1)F(0) ATP synthase produces ATP from ADP in the presence of a proton or sodium gradient. F-type ATPases consist of two structural domains, F(1) containing the extramembraneous catalytic core and F(0) containing the membrane proton channel, linked together by a central stalk and a peripheral stalk. During catalysis, ATP synthesis in the catalytic domain of F(1) is coupled via a rotary mechanism of the central stalk subunits to proton translocation.</text>
</comment>
<organism evidence="15 16">
    <name type="scientific">Lactococcus hircilactis</name>
    <dbReference type="NCBI Taxonomy" id="1494462"/>
    <lineage>
        <taxon>Bacteria</taxon>
        <taxon>Bacillati</taxon>
        <taxon>Bacillota</taxon>
        <taxon>Bacilli</taxon>
        <taxon>Lactobacillales</taxon>
        <taxon>Streptococcaceae</taxon>
        <taxon>Lactococcus</taxon>
    </lineage>
</organism>
<sequence length="168" mass="18156">MMFTLLETAPNTVIGNVIVASGAFIILLVLLRVFAWKAITGIFEQRAKKISDDIDAAEVSRTQAAQLVDQRTSELAGSKAEAANIIQTANDTAKQNRDKIVANANEEAANTKKRAQGEIEQERKEALNSVKGDVADISVKIAEKLIGQSLDVNAQSELIDTYISKLGE</sequence>
<evidence type="ECO:0000256" key="9">
    <source>
        <dbReference type="ARBA" id="ARBA00023136"/>
    </source>
</evidence>